<dbReference type="EMBL" id="JANJYJ010000005">
    <property type="protein sequence ID" value="KAK3213126.1"/>
    <property type="molecule type" value="Genomic_DNA"/>
</dbReference>
<dbReference type="AlphaFoldDB" id="A0AAE0E6T9"/>
<feature type="compositionally biased region" description="Low complexity" evidence="1">
    <location>
        <begin position="28"/>
        <end position="56"/>
    </location>
</feature>
<accession>A0AAE0E6T9</accession>
<sequence>MEDPSTKEEPARVLNVLEALKQASLDLQASSDDSNSSAIKLCSSSKQSPRTSSPKTHISRLSLNTSQASKP</sequence>
<feature type="region of interest" description="Disordered" evidence="1">
    <location>
        <begin position="28"/>
        <end position="71"/>
    </location>
</feature>
<evidence type="ECO:0000313" key="2">
    <source>
        <dbReference type="EMBL" id="KAK3213126.1"/>
    </source>
</evidence>
<protein>
    <submittedName>
        <fullName evidence="2">Uncharacterized protein</fullName>
    </submittedName>
</protein>
<comment type="caution">
    <text evidence="2">The sequence shown here is derived from an EMBL/GenBank/DDBJ whole genome shotgun (WGS) entry which is preliminary data.</text>
</comment>
<gene>
    <name evidence="2" type="ORF">Dsin_017832</name>
</gene>
<name>A0AAE0E6T9_9ROSI</name>
<organism evidence="2 3">
    <name type="scientific">Dipteronia sinensis</name>
    <dbReference type="NCBI Taxonomy" id="43782"/>
    <lineage>
        <taxon>Eukaryota</taxon>
        <taxon>Viridiplantae</taxon>
        <taxon>Streptophyta</taxon>
        <taxon>Embryophyta</taxon>
        <taxon>Tracheophyta</taxon>
        <taxon>Spermatophyta</taxon>
        <taxon>Magnoliopsida</taxon>
        <taxon>eudicotyledons</taxon>
        <taxon>Gunneridae</taxon>
        <taxon>Pentapetalae</taxon>
        <taxon>rosids</taxon>
        <taxon>malvids</taxon>
        <taxon>Sapindales</taxon>
        <taxon>Sapindaceae</taxon>
        <taxon>Hippocastanoideae</taxon>
        <taxon>Acereae</taxon>
        <taxon>Dipteronia</taxon>
    </lineage>
</organism>
<proteinExistence type="predicted"/>
<evidence type="ECO:0000256" key="1">
    <source>
        <dbReference type="SAM" id="MobiDB-lite"/>
    </source>
</evidence>
<keyword evidence="3" id="KW-1185">Reference proteome</keyword>
<dbReference type="Proteomes" id="UP001281410">
    <property type="component" value="Unassembled WGS sequence"/>
</dbReference>
<evidence type="ECO:0000313" key="3">
    <source>
        <dbReference type="Proteomes" id="UP001281410"/>
    </source>
</evidence>
<feature type="compositionally biased region" description="Polar residues" evidence="1">
    <location>
        <begin position="59"/>
        <end position="71"/>
    </location>
</feature>
<reference evidence="2" key="1">
    <citation type="journal article" date="2023" name="Plant J.">
        <title>Genome sequences and population genomics provide insights into the demographic history, inbreeding, and mutation load of two 'living fossil' tree species of Dipteronia.</title>
        <authorList>
            <person name="Feng Y."/>
            <person name="Comes H.P."/>
            <person name="Chen J."/>
            <person name="Zhu S."/>
            <person name="Lu R."/>
            <person name="Zhang X."/>
            <person name="Li P."/>
            <person name="Qiu J."/>
            <person name="Olsen K.M."/>
            <person name="Qiu Y."/>
        </authorList>
    </citation>
    <scope>NUCLEOTIDE SEQUENCE</scope>
    <source>
        <strain evidence="2">NBL</strain>
    </source>
</reference>